<keyword evidence="1" id="KW-0812">Transmembrane</keyword>
<organism evidence="3">
    <name type="scientific">Streptomyces sp. NBC_00003</name>
    <dbReference type="NCBI Taxonomy" id="2903608"/>
    <lineage>
        <taxon>Bacteria</taxon>
        <taxon>Bacillati</taxon>
        <taxon>Actinomycetota</taxon>
        <taxon>Actinomycetes</taxon>
        <taxon>Kitasatosporales</taxon>
        <taxon>Streptomycetaceae</taxon>
        <taxon>Streptomyces</taxon>
    </lineage>
</organism>
<accession>A0AAU2UYQ9</accession>
<dbReference type="AlphaFoldDB" id="A0AAU2UYQ9"/>
<evidence type="ECO:0000256" key="1">
    <source>
        <dbReference type="SAM" id="Phobius"/>
    </source>
</evidence>
<dbReference type="NCBIfam" id="NF042915">
    <property type="entry name" value="MAB_1171c_fam"/>
    <property type="match status" value="1"/>
</dbReference>
<evidence type="ECO:0000259" key="2">
    <source>
        <dbReference type="Pfam" id="PF20182"/>
    </source>
</evidence>
<feature type="transmembrane region" description="Helical" evidence="1">
    <location>
        <begin position="6"/>
        <end position="23"/>
    </location>
</feature>
<reference evidence="3" key="1">
    <citation type="submission" date="2022-10" db="EMBL/GenBank/DDBJ databases">
        <title>The complete genomes of actinobacterial strains from the NBC collection.</title>
        <authorList>
            <person name="Joergensen T.S."/>
            <person name="Alvarez Arevalo M."/>
            <person name="Sterndorff E.B."/>
            <person name="Faurdal D."/>
            <person name="Vuksanovic O."/>
            <person name="Mourched A.-S."/>
            <person name="Charusanti P."/>
            <person name="Shaw S."/>
            <person name="Blin K."/>
            <person name="Weber T."/>
        </authorList>
    </citation>
    <scope>NUCLEOTIDE SEQUENCE</scope>
    <source>
        <strain evidence="3">NBC_00003</strain>
    </source>
</reference>
<gene>
    <name evidence="3" type="ORF">OG549_05935</name>
</gene>
<feature type="transmembrane region" description="Helical" evidence="1">
    <location>
        <begin position="101"/>
        <end position="122"/>
    </location>
</feature>
<keyword evidence="1" id="KW-1133">Transmembrane helix</keyword>
<feature type="transmembrane region" description="Helical" evidence="1">
    <location>
        <begin position="220"/>
        <end position="239"/>
    </location>
</feature>
<feature type="transmembrane region" description="Helical" evidence="1">
    <location>
        <begin position="142"/>
        <end position="166"/>
    </location>
</feature>
<feature type="transmembrane region" description="Helical" evidence="1">
    <location>
        <begin position="178"/>
        <end position="200"/>
    </location>
</feature>
<evidence type="ECO:0000313" key="3">
    <source>
        <dbReference type="EMBL" id="WTW60217.1"/>
    </source>
</evidence>
<dbReference type="InterPro" id="IPR046675">
    <property type="entry name" value="DUF6545"/>
</dbReference>
<dbReference type="EMBL" id="CP108318">
    <property type="protein sequence ID" value="WTW60217.1"/>
    <property type="molecule type" value="Genomic_DNA"/>
</dbReference>
<dbReference type="Pfam" id="PF20182">
    <property type="entry name" value="DUF6545"/>
    <property type="match status" value="1"/>
</dbReference>
<dbReference type="InterPro" id="IPR050039">
    <property type="entry name" value="MAB_1171c-like"/>
</dbReference>
<name>A0AAU2UYQ9_9ACTN</name>
<feature type="transmembrane region" description="Helical" evidence="1">
    <location>
        <begin position="67"/>
        <end position="89"/>
    </location>
</feature>
<protein>
    <recommendedName>
        <fullName evidence="2">DUF6545 domain-containing protein</fullName>
    </recommendedName>
</protein>
<proteinExistence type="predicted"/>
<dbReference type="PROSITE" id="PS51257">
    <property type="entry name" value="PROKAR_LIPOPROTEIN"/>
    <property type="match status" value="1"/>
</dbReference>
<keyword evidence="1" id="KW-0472">Membrane</keyword>
<feature type="domain" description="DUF6545" evidence="2">
    <location>
        <begin position="248"/>
        <end position="375"/>
    </location>
</feature>
<feature type="transmembrane region" description="Helical" evidence="1">
    <location>
        <begin position="35"/>
        <end position="55"/>
    </location>
</feature>
<sequence length="395" mass="42834">MKDLDFYVPAVLLAIGFACRVPGMRRTWRDPLLRTVNALLIVASSVLFFAAPTTIAEVNRITGVPNFSAPLVYSILTAYNAACLVMITNWRGGPPKAARRASLRCLAAYALVIVALFTLFALGDASEERLRDLDTHYANTPYIREMIVLYLVAHSIASLVTTVLCWKWSVRVHGWLRTGLVLIVSGYLLNLVFDVLKFGAVGARWSGHDRDWLSTNAAPPVASVSALLVAAGFLVPLIGPRLSHTRQSWSAYRKLGPLWRALHAGPTIAGGSVRMAWWSPAELRLTYREAGILDGFLSLAPYFDLAVHAAAKSAAVDAGADPRRAKAVADAAMIAAALTARSYDPEGLALRGEQVEAPTAIERARDLVLVSEAFHNSRIVEAARRDPARAGSKQP</sequence>